<name>A0A6I6K2E8_9BACT</name>
<dbReference type="InterPro" id="IPR032693">
    <property type="entry name" value="YtkA-like_dom"/>
</dbReference>
<gene>
    <name evidence="2" type="ORF">GM418_29360</name>
</gene>
<dbReference type="RefSeq" id="WP_158871691.1">
    <property type="nucleotide sequence ID" value="NZ_CP046401.1"/>
</dbReference>
<protein>
    <recommendedName>
        <fullName evidence="1">YtkA-like domain-containing protein</fullName>
    </recommendedName>
</protein>
<sequence>MKIKHILILFLLPIFFAACEKEEEIPEEETHLISIAKSDSESGVFSVDLMAEQTLFQGYNKLYFDIENNSDKSPVTQASVSILPMMHMTTMTHAAPFENPENTVNENGYFEGAAVFIMPGNPDEGWELRVAIDDGGIKDTTYLTIPEVTGLDEAREFSAVSEADGKTYFISLLEPSVPEVGMNDIGFTVHYRENMMSFPAAENLSISIEPEMPSMGHGSPNNVNPTHMGNGHYKGKVNFTMTGWWRVNIEISKDGEPIGNELSFDITF</sequence>
<evidence type="ECO:0000259" key="1">
    <source>
        <dbReference type="Pfam" id="PF13115"/>
    </source>
</evidence>
<evidence type="ECO:0000313" key="2">
    <source>
        <dbReference type="EMBL" id="QGY47628.1"/>
    </source>
</evidence>
<feature type="domain" description="YtkA-like" evidence="1">
    <location>
        <begin position="165"/>
        <end position="249"/>
    </location>
</feature>
<keyword evidence="3" id="KW-1185">Reference proteome</keyword>
<dbReference type="Proteomes" id="UP000428260">
    <property type="component" value="Chromosome"/>
</dbReference>
<accession>A0A6I6K2E8</accession>
<dbReference type="Pfam" id="PF13115">
    <property type="entry name" value="YtkA"/>
    <property type="match status" value="1"/>
</dbReference>
<organism evidence="2 3">
    <name type="scientific">Maribellus comscasis</name>
    <dbReference type="NCBI Taxonomy" id="2681766"/>
    <lineage>
        <taxon>Bacteria</taxon>
        <taxon>Pseudomonadati</taxon>
        <taxon>Bacteroidota</taxon>
        <taxon>Bacteroidia</taxon>
        <taxon>Marinilabiliales</taxon>
        <taxon>Prolixibacteraceae</taxon>
        <taxon>Maribellus</taxon>
    </lineage>
</organism>
<dbReference type="PROSITE" id="PS51257">
    <property type="entry name" value="PROKAR_LIPOPROTEIN"/>
    <property type="match status" value="1"/>
</dbReference>
<dbReference type="EMBL" id="CP046401">
    <property type="protein sequence ID" value="QGY47628.1"/>
    <property type="molecule type" value="Genomic_DNA"/>
</dbReference>
<proteinExistence type="predicted"/>
<dbReference type="AlphaFoldDB" id="A0A6I6K2E8"/>
<dbReference type="KEGG" id="mcos:GM418_29360"/>
<evidence type="ECO:0000313" key="3">
    <source>
        <dbReference type="Proteomes" id="UP000428260"/>
    </source>
</evidence>
<reference evidence="2 3" key="1">
    <citation type="submission" date="2019-11" db="EMBL/GenBank/DDBJ databases">
        <authorList>
            <person name="Zheng R.K."/>
            <person name="Sun C.M."/>
        </authorList>
    </citation>
    <scope>NUCLEOTIDE SEQUENCE [LARGE SCALE GENOMIC DNA]</scope>
    <source>
        <strain evidence="2 3">WC007</strain>
    </source>
</reference>